<dbReference type="Gene3D" id="3.40.50.720">
    <property type="entry name" value="NAD(P)-binding Rossmann-like Domain"/>
    <property type="match status" value="1"/>
</dbReference>
<dbReference type="Pfam" id="PF02774">
    <property type="entry name" value="Semialdhyde_dhC"/>
    <property type="match status" value="1"/>
</dbReference>
<dbReference type="GO" id="GO:0004073">
    <property type="term" value="F:aspartate-semialdehyde dehydrogenase activity"/>
    <property type="evidence" value="ECO:0007669"/>
    <property type="project" value="UniProtKB-EC"/>
</dbReference>
<keyword evidence="2" id="KW-0028">Amino-acid biosynthesis</keyword>
<reference evidence="9" key="1">
    <citation type="journal article" date="2020" name="mSystems">
        <title>Genome- and Community-Level Interaction Insights into Carbon Utilization and Element Cycling Functions of Hydrothermarchaeota in Hydrothermal Sediment.</title>
        <authorList>
            <person name="Zhou Z."/>
            <person name="Liu Y."/>
            <person name="Xu W."/>
            <person name="Pan J."/>
            <person name="Luo Z.H."/>
            <person name="Li M."/>
        </authorList>
    </citation>
    <scope>NUCLEOTIDE SEQUENCE [LARGE SCALE GENOMIC DNA]</scope>
    <source>
        <strain evidence="9">HyVt-577</strain>
    </source>
</reference>
<dbReference type="CDD" id="cd02315">
    <property type="entry name" value="ScASADH_like_N"/>
    <property type="match status" value="1"/>
</dbReference>
<keyword evidence="5 9" id="KW-0560">Oxidoreductase</keyword>
<feature type="active site" description="Acyl-thioester intermediate" evidence="7">
    <location>
        <position position="151"/>
    </location>
</feature>
<evidence type="ECO:0000256" key="7">
    <source>
        <dbReference type="PIRSR" id="PIRSR000148-1"/>
    </source>
</evidence>
<dbReference type="EMBL" id="DRQG01000041">
    <property type="protein sequence ID" value="HGY55000.1"/>
    <property type="molecule type" value="Genomic_DNA"/>
</dbReference>
<dbReference type="SUPFAM" id="SSF55347">
    <property type="entry name" value="Glyceraldehyde-3-phosphate dehydrogenase-like, C-terminal domain"/>
    <property type="match status" value="1"/>
</dbReference>
<dbReference type="GO" id="GO:0009086">
    <property type="term" value="P:methionine biosynthetic process"/>
    <property type="evidence" value="ECO:0007669"/>
    <property type="project" value="UniProtKB-KW"/>
</dbReference>
<evidence type="ECO:0000256" key="5">
    <source>
        <dbReference type="ARBA" id="ARBA00023002"/>
    </source>
</evidence>
<dbReference type="Proteomes" id="UP000885779">
    <property type="component" value="Unassembled WGS sequence"/>
</dbReference>
<dbReference type="InterPro" id="IPR012280">
    <property type="entry name" value="Semialdhyde_DH_dimer_dom"/>
</dbReference>
<dbReference type="EC" id="1.2.1.11" evidence="9"/>
<dbReference type="NCBIfam" id="NF006416">
    <property type="entry name" value="PRK08664.1"/>
    <property type="match status" value="1"/>
</dbReference>
<dbReference type="GO" id="GO:0050661">
    <property type="term" value="F:NADP binding"/>
    <property type="evidence" value="ECO:0007669"/>
    <property type="project" value="InterPro"/>
</dbReference>
<dbReference type="PANTHER" id="PTHR46718">
    <property type="entry name" value="ASPARTATE-SEMIALDEHYDE DEHYDROGENASE"/>
    <property type="match status" value="1"/>
</dbReference>
<dbReference type="CDD" id="cd18130">
    <property type="entry name" value="ASADH_C_arch_fung_like"/>
    <property type="match status" value="1"/>
</dbReference>
<dbReference type="Gene3D" id="3.30.360.10">
    <property type="entry name" value="Dihydrodipicolinate Reductase, domain 2"/>
    <property type="match status" value="1"/>
</dbReference>
<proteinExistence type="inferred from homology"/>
<evidence type="ECO:0000256" key="3">
    <source>
        <dbReference type="ARBA" id="ARBA00022697"/>
    </source>
</evidence>
<keyword evidence="3" id="KW-0791">Threonine biosynthesis</keyword>
<dbReference type="PIRSF" id="PIRSF000148">
    <property type="entry name" value="ASA_dh"/>
    <property type="match status" value="1"/>
</dbReference>
<dbReference type="SUPFAM" id="SSF51735">
    <property type="entry name" value="NAD(P)-binding Rossmann-fold domains"/>
    <property type="match status" value="1"/>
</dbReference>
<evidence type="ECO:0000256" key="6">
    <source>
        <dbReference type="ARBA" id="ARBA00023167"/>
    </source>
</evidence>
<evidence type="ECO:0000259" key="8">
    <source>
        <dbReference type="SMART" id="SM00859"/>
    </source>
</evidence>
<evidence type="ECO:0000256" key="1">
    <source>
        <dbReference type="ARBA" id="ARBA00010584"/>
    </source>
</evidence>
<dbReference type="InterPro" id="IPR000534">
    <property type="entry name" value="Semialdehyde_DH_NAD-bd"/>
</dbReference>
<dbReference type="PANTHER" id="PTHR46718:SF1">
    <property type="entry name" value="ASPARTATE-SEMIALDEHYDE DEHYDROGENASE"/>
    <property type="match status" value="1"/>
</dbReference>
<evidence type="ECO:0000256" key="4">
    <source>
        <dbReference type="ARBA" id="ARBA00022857"/>
    </source>
</evidence>
<accession>A0A7V4TZ12</accession>
<organism evidence="9">
    <name type="scientific">Caldithrix abyssi</name>
    <dbReference type="NCBI Taxonomy" id="187145"/>
    <lineage>
        <taxon>Bacteria</taxon>
        <taxon>Pseudomonadati</taxon>
        <taxon>Calditrichota</taxon>
        <taxon>Calditrichia</taxon>
        <taxon>Calditrichales</taxon>
        <taxon>Calditrichaceae</taxon>
        <taxon>Caldithrix</taxon>
    </lineage>
</organism>
<dbReference type="AlphaFoldDB" id="A0A7V4TZ12"/>
<keyword evidence="6" id="KW-0486">Methionine biosynthesis</keyword>
<keyword evidence="4" id="KW-0521">NADP</keyword>
<dbReference type="NCBIfam" id="TIGR00978">
    <property type="entry name" value="asd_EA"/>
    <property type="match status" value="1"/>
</dbReference>
<dbReference type="GO" id="GO:0009088">
    <property type="term" value="P:threonine biosynthetic process"/>
    <property type="evidence" value="ECO:0007669"/>
    <property type="project" value="UniProtKB-KW"/>
</dbReference>
<protein>
    <submittedName>
        <fullName evidence="9">Aspartate-semialdehyde dehydrogenase</fullName>
        <ecNumber evidence="9">1.2.1.11</ecNumber>
    </submittedName>
</protein>
<evidence type="ECO:0000313" key="9">
    <source>
        <dbReference type="EMBL" id="HGY55000.1"/>
    </source>
</evidence>
<dbReference type="InterPro" id="IPR036291">
    <property type="entry name" value="NAD(P)-bd_dom_sf"/>
</dbReference>
<dbReference type="FunFam" id="3.30.360.10:FF:000016">
    <property type="entry name" value="Probable aspartate-semialdehyde dehydrogenase"/>
    <property type="match status" value="1"/>
</dbReference>
<dbReference type="InterPro" id="IPR005676">
    <property type="entry name" value="Asp_semi-ald_DH_pep-lack"/>
</dbReference>
<feature type="active site" description="Proton acceptor" evidence="7">
    <location>
        <position position="244"/>
    </location>
</feature>
<dbReference type="GO" id="GO:0051287">
    <property type="term" value="F:NAD binding"/>
    <property type="evidence" value="ECO:0007669"/>
    <property type="project" value="InterPro"/>
</dbReference>
<comment type="similarity">
    <text evidence="1">Belongs to the aspartate-semialdehyde dehydrogenase family.</text>
</comment>
<evidence type="ECO:0000256" key="2">
    <source>
        <dbReference type="ARBA" id="ARBA00022605"/>
    </source>
</evidence>
<feature type="domain" description="Semialdehyde dehydrogenase NAD-binding" evidence="8">
    <location>
        <begin position="11"/>
        <end position="135"/>
    </location>
</feature>
<sequence length="352" mass="38205">MSDHSAKRKIPVAVLGATGSVGQKFIQLLEDHPWFEIHALAASDRSAGKAYHKAVNWFMDSPLPERIAKTEVQACRPSMDCPLVFSALDASVAGDIEEDFARAGYVVVSNARNHRYDAHVPLLIPEVNPDHLQLLAHQPYGKGKIVTNPNCSTTGMVVALKPLMDAFGLDAVQVVTMQALSGAGYPGVSSLDAMDNVIPFIGGEEEKMEKEPLKILGSPENGRVKSADFRVSASCNRVPVVDGHLESVAVRFKSKFTLSDVIAALREFTPEIQKYGLPSSPRNTIHYFEQDHLPQPRLQRNLEGGMAVSVGRVRECSVLDVKFTVLSHNTVRGAAGGAILNAELLKINGLIH</sequence>
<dbReference type="SMART" id="SM00859">
    <property type="entry name" value="Semialdhyde_dh"/>
    <property type="match status" value="1"/>
</dbReference>
<dbReference type="InterPro" id="IPR051823">
    <property type="entry name" value="ASADH-related"/>
</dbReference>
<comment type="caution">
    <text evidence="9">The sequence shown here is derived from an EMBL/GenBank/DDBJ whole genome shotgun (WGS) entry which is preliminary data.</text>
</comment>
<name>A0A7V4TZ12_CALAY</name>
<dbReference type="Pfam" id="PF01118">
    <property type="entry name" value="Semialdhyde_dh"/>
    <property type="match status" value="1"/>
</dbReference>
<gene>
    <name evidence="9" type="primary">asd</name>
    <name evidence="9" type="ORF">ENK44_04820</name>
</gene>
<dbReference type="GO" id="GO:0046983">
    <property type="term" value="F:protein dimerization activity"/>
    <property type="evidence" value="ECO:0007669"/>
    <property type="project" value="InterPro"/>
</dbReference>